<organism evidence="6 7">
    <name type="scientific">Pedococcus aerophilus</name>
    <dbReference type="NCBI Taxonomy" id="436356"/>
    <lineage>
        <taxon>Bacteria</taxon>
        <taxon>Bacillati</taxon>
        <taxon>Actinomycetota</taxon>
        <taxon>Actinomycetes</taxon>
        <taxon>Micrococcales</taxon>
        <taxon>Intrasporangiaceae</taxon>
        <taxon>Pedococcus</taxon>
    </lineage>
</organism>
<keyword evidence="7" id="KW-1185">Reference proteome</keyword>
<dbReference type="PANTHER" id="PTHR43099:SF5">
    <property type="entry name" value="HLYC_CORC FAMILY TRANSPORTER"/>
    <property type="match status" value="1"/>
</dbReference>
<evidence type="ECO:0000313" key="7">
    <source>
        <dbReference type="Proteomes" id="UP001501326"/>
    </source>
</evidence>
<dbReference type="PROSITE" id="PS51846">
    <property type="entry name" value="CNNM"/>
    <property type="match status" value="1"/>
</dbReference>
<dbReference type="InterPro" id="IPR000644">
    <property type="entry name" value="CBS_dom"/>
</dbReference>
<keyword evidence="3 4" id="KW-1133">Transmembrane helix</keyword>
<dbReference type="RefSeq" id="WP_344189807.1">
    <property type="nucleotide sequence ID" value="NZ_BAAARN010000001.1"/>
</dbReference>
<feature type="transmembrane region" description="Helical" evidence="4">
    <location>
        <begin position="6"/>
        <end position="28"/>
    </location>
</feature>
<dbReference type="Pfam" id="PF01595">
    <property type="entry name" value="CNNM"/>
    <property type="match status" value="1"/>
</dbReference>
<dbReference type="InterPro" id="IPR051676">
    <property type="entry name" value="UPF0053_domain"/>
</dbReference>
<keyword evidence="2" id="KW-1003">Cell membrane</keyword>
<evidence type="ECO:0000256" key="3">
    <source>
        <dbReference type="PROSITE-ProRule" id="PRU01193"/>
    </source>
</evidence>
<dbReference type="Pfam" id="PF00571">
    <property type="entry name" value="CBS"/>
    <property type="match status" value="1"/>
</dbReference>
<gene>
    <name evidence="6" type="ORF">GCM10009867_04280</name>
</gene>
<comment type="subcellular location">
    <subcellularLocation>
        <location evidence="1">Cell membrane</location>
        <topology evidence="1">Multi-pass membrane protein</topology>
    </subcellularLocation>
</comment>
<dbReference type="EMBL" id="BAAARN010000001">
    <property type="protein sequence ID" value="GAA2731218.1"/>
    <property type="molecule type" value="Genomic_DNA"/>
</dbReference>
<dbReference type="InterPro" id="IPR046342">
    <property type="entry name" value="CBS_dom_sf"/>
</dbReference>
<evidence type="ECO:0000259" key="5">
    <source>
        <dbReference type="PROSITE" id="PS51846"/>
    </source>
</evidence>
<evidence type="ECO:0000256" key="2">
    <source>
        <dbReference type="ARBA" id="ARBA00022475"/>
    </source>
</evidence>
<proteinExistence type="predicted"/>
<dbReference type="PANTHER" id="PTHR43099">
    <property type="entry name" value="UPF0053 PROTEIN YRKA"/>
    <property type="match status" value="1"/>
</dbReference>
<name>A0ABN3UEB6_9MICO</name>
<protein>
    <submittedName>
        <fullName evidence="6">Hemolysin family protein</fullName>
    </submittedName>
</protein>
<dbReference type="SUPFAM" id="SSF54631">
    <property type="entry name" value="CBS-domain pair"/>
    <property type="match status" value="1"/>
</dbReference>
<dbReference type="Proteomes" id="UP001501326">
    <property type="component" value="Unassembled WGS sequence"/>
</dbReference>
<feature type="domain" description="CNNM transmembrane" evidence="5">
    <location>
        <begin position="1"/>
        <end position="202"/>
    </location>
</feature>
<evidence type="ECO:0000313" key="6">
    <source>
        <dbReference type="EMBL" id="GAA2731218.1"/>
    </source>
</evidence>
<evidence type="ECO:0000256" key="1">
    <source>
        <dbReference type="ARBA" id="ARBA00004651"/>
    </source>
</evidence>
<dbReference type="InterPro" id="IPR002550">
    <property type="entry name" value="CNNM"/>
</dbReference>
<comment type="caution">
    <text evidence="6">The sequence shown here is derived from an EMBL/GenBank/DDBJ whole genome shotgun (WGS) entry which is preliminary data.</text>
</comment>
<reference evidence="6 7" key="1">
    <citation type="journal article" date="2019" name="Int. J. Syst. Evol. Microbiol.">
        <title>The Global Catalogue of Microorganisms (GCM) 10K type strain sequencing project: providing services to taxonomists for standard genome sequencing and annotation.</title>
        <authorList>
            <consortium name="The Broad Institute Genomics Platform"/>
            <consortium name="The Broad Institute Genome Sequencing Center for Infectious Disease"/>
            <person name="Wu L."/>
            <person name="Ma J."/>
        </authorList>
    </citation>
    <scope>NUCLEOTIDE SEQUENCE [LARGE SCALE GENOMIC DNA]</scope>
    <source>
        <strain evidence="6 7">JCM 16378</strain>
    </source>
</reference>
<feature type="transmembrane region" description="Helical" evidence="4">
    <location>
        <begin position="56"/>
        <end position="78"/>
    </location>
</feature>
<sequence length="341" mass="36560">MSSPWVVIVATIAIIGLSAFFVAIEFALMSAKRHRLQDAAHTSRAARAALRSSHELTLLLAGSQLGITVCTLALGAITKPAVHHWLMPPLEAAGLPTWGADVVAFVLALVIVTFLHLVVGEMAPKSWAIAHPERSATMLALPMRGFMFLTRPLLRSLNAAANWCLHRVGVEPTDQVASGRSPEDLRSLLEHSTNVGALDTSYSSQLAGALDLQTLTLADLVEDDRTLTEVGVDATAADLWETSRRTGHLRVLVREGRHVRGVVHVRDALTSAPEQPVTELMRRPETMPPAALVHQALTRMKQTSTQLVVVAEPGGPALGVVGVPDILQRLMPEPDASPVPA</sequence>
<feature type="transmembrane region" description="Helical" evidence="4">
    <location>
        <begin position="98"/>
        <end position="119"/>
    </location>
</feature>
<keyword evidence="3 4" id="KW-0472">Membrane</keyword>
<evidence type="ECO:0000256" key="4">
    <source>
        <dbReference type="SAM" id="Phobius"/>
    </source>
</evidence>
<dbReference type="Gene3D" id="3.10.580.10">
    <property type="entry name" value="CBS-domain"/>
    <property type="match status" value="1"/>
</dbReference>
<accession>A0ABN3UEB6</accession>
<keyword evidence="3 4" id="KW-0812">Transmembrane</keyword>